<organism evidence="1 2">
    <name type="scientific">Aspergillus novoparasiticus</name>
    <dbReference type="NCBI Taxonomy" id="986946"/>
    <lineage>
        <taxon>Eukaryota</taxon>
        <taxon>Fungi</taxon>
        <taxon>Dikarya</taxon>
        <taxon>Ascomycota</taxon>
        <taxon>Pezizomycotina</taxon>
        <taxon>Eurotiomycetes</taxon>
        <taxon>Eurotiomycetidae</taxon>
        <taxon>Eurotiales</taxon>
        <taxon>Aspergillaceae</taxon>
        <taxon>Aspergillus</taxon>
        <taxon>Aspergillus subgen. Circumdati</taxon>
    </lineage>
</organism>
<dbReference type="Proteomes" id="UP000326799">
    <property type="component" value="Unassembled WGS sequence"/>
</dbReference>
<proteinExistence type="predicted"/>
<sequence>MGTRNDHIGGTGGDDFGDRLYHNGDPVTKVEFWYGPGGDYDHEILRAIRVHWGSDHDEAGATQEKRKGLLHTTHDLDKGKVQSLQIYGTFNLDHPKSGDTPDEKGRVDSVRLLGLDAFAAGGHWGYDNGGNGEQDLGNGVLLGFWGKAGDDIDSLGSIFN</sequence>
<accession>A0A5N6F199</accession>
<protein>
    <recommendedName>
        <fullName evidence="3">Jacalin-type lectin domain-containing protein</fullName>
    </recommendedName>
</protein>
<name>A0A5N6F199_9EURO</name>
<evidence type="ECO:0000313" key="1">
    <source>
        <dbReference type="EMBL" id="KAB8222580.1"/>
    </source>
</evidence>
<evidence type="ECO:0000313" key="2">
    <source>
        <dbReference type="Proteomes" id="UP000326799"/>
    </source>
</evidence>
<dbReference type="EMBL" id="ML733411">
    <property type="protein sequence ID" value="KAB8222580.1"/>
    <property type="molecule type" value="Genomic_DNA"/>
</dbReference>
<dbReference type="AlphaFoldDB" id="A0A5N6F199"/>
<keyword evidence="2" id="KW-1185">Reference proteome</keyword>
<reference evidence="1 2" key="1">
    <citation type="submission" date="2019-04" db="EMBL/GenBank/DDBJ databases">
        <title>Fungal friends and foes A comparative genomics study of 23 Aspergillus species from section Flavi.</title>
        <authorList>
            <consortium name="DOE Joint Genome Institute"/>
            <person name="Kjaerbolling I."/>
            <person name="Vesth T.C."/>
            <person name="Frisvad J.C."/>
            <person name="Nybo J.L."/>
            <person name="Theobald S."/>
            <person name="Kildgaard S."/>
            <person name="Petersen T.I."/>
            <person name="Kuo A."/>
            <person name="Sato A."/>
            <person name="Lyhne E.K."/>
            <person name="Kogle M.E."/>
            <person name="Wiebenga A."/>
            <person name="Kun R.S."/>
            <person name="Lubbers R.J."/>
            <person name="Makela M.R."/>
            <person name="Barry K."/>
            <person name="Chovatia M."/>
            <person name="Clum A."/>
            <person name="Daum C."/>
            <person name="Haridas S."/>
            <person name="He G."/>
            <person name="LaButti K."/>
            <person name="Lipzen A."/>
            <person name="Mondo S."/>
            <person name="Pangilinan J."/>
            <person name="Riley R."/>
            <person name="Salamov A."/>
            <person name="Simmons B.A."/>
            <person name="Magnuson J.K."/>
            <person name="Henrissat B."/>
            <person name="Mortensen U.H."/>
            <person name="Larsen T.O."/>
            <person name="De vries R.P."/>
            <person name="Grigoriev I.V."/>
            <person name="Machida M."/>
            <person name="Baker S.E."/>
            <person name="Andersen M.R."/>
        </authorList>
    </citation>
    <scope>NUCLEOTIDE SEQUENCE [LARGE SCALE GENOMIC DNA]</scope>
    <source>
        <strain evidence="1 2">CBS 126849</strain>
    </source>
</reference>
<evidence type="ECO:0008006" key="3">
    <source>
        <dbReference type="Google" id="ProtNLM"/>
    </source>
</evidence>
<gene>
    <name evidence="1" type="ORF">BDV33DRAFT_168439</name>
</gene>